<sequence length="146" mass="16540">MYLAVVLDLFSRRIVGWSMSDRMTDDLVVTAFANAAVKRRPGAGFIFHSDRGSQYCSKRFGATISKAGGMQSMSGTGCCYDNAVTETFFSTLKRELVYHCSFKTRQEAQSRIFCYIEGFYNRKRLHSAIGYCSPEEFEQQELKMAA</sequence>
<dbReference type="Gene3D" id="3.30.420.10">
    <property type="entry name" value="Ribonuclease H-like superfamily/Ribonuclease H"/>
    <property type="match status" value="1"/>
</dbReference>
<dbReference type="Pfam" id="PF13333">
    <property type="entry name" value="rve_2"/>
    <property type="match status" value="1"/>
</dbReference>
<dbReference type="InterPro" id="IPR036397">
    <property type="entry name" value="RNaseH_sf"/>
</dbReference>
<dbReference type="PANTHER" id="PTHR46889:SF4">
    <property type="entry name" value="TRANSPOSASE INSO FOR INSERTION SEQUENCE ELEMENT IS911B-RELATED"/>
    <property type="match status" value="1"/>
</dbReference>
<dbReference type="PANTHER" id="PTHR46889">
    <property type="entry name" value="TRANSPOSASE INSF FOR INSERTION SEQUENCE IS3B-RELATED"/>
    <property type="match status" value="1"/>
</dbReference>
<name>A0A7R7FTJ2_9BACT</name>
<feature type="domain" description="Integrase catalytic" evidence="1">
    <location>
        <begin position="1"/>
        <end position="141"/>
    </location>
</feature>
<evidence type="ECO:0000313" key="3">
    <source>
        <dbReference type="Proteomes" id="UP000515472"/>
    </source>
</evidence>
<dbReference type="SUPFAM" id="SSF53098">
    <property type="entry name" value="Ribonuclease H-like"/>
    <property type="match status" value="1"/>
</dbReference>
<dbReference type="GO" id="GO:0015074">
    <property type="term" value="P:DNA integration"/>
    <property type="evidence" value="ECO:0007669"/>
    <property type="project" value="InterPro"/>
</dbReference>
<organism evidence="2 3">
    <name type="scientific">Citrifermentans bremense</name>
    <dbReference type="NCBI Taxonomy" id="60035"/>
    <lineage>
        <taxon>Bacteria</taxon>
        <taxon>Pseudomonadati</taxon>
        <taxon>Thermodesulfobacteriota</taxon>
        <taxon>Desulfuromonadia</taxon>
        <taxon>Geobacterales</taxon>
        <taxon>Geobacteraceae</taxon>
        <taxon>Citrifermentans</taxon>
    </lineage>
</organism>
<evidence type="ECO:0000313" key="2">
    <source>
        <dbReference type="EMBL" id="BCO11483.1"/>
    </source>
</evidence>
<dbReference type="AlphaFoldDB" id="A0A7R7FTJ2"/>
<dbReference type="Pfam" id="PF00665">
    <property type="entry name" value="rve"/>
    <property type="match status" value="1"/>
</dbReference>
<accession>A0A7R7FTJ2</accession>
<evidence type="ECO:0000259" key="1">
    <source>
        <dbReference type="PROSITE" id="PS50994"/>
    </source>
</evidence>
<dbReference type="EMBL" id="AP023213">
    <property type="protein sequence ID" value="BCO11483.1"/>
    <property type="molecule type" value="Genomic_DNA"/>
</dbReference>
<dbReference type="InterPro" id="IPR050900">
    <property type="entry name" value="Transposase_IS3/IS150/IS904"/>
</dbReference>
<gene>
    <name evidence="2" type="ORF">GEOBRER4_n2804</name>
</gene>
<dbReference type="InterPro" id="IPR048020">
    <property type="entry name" value="Transpos_IS3"/>
</dbReference>
<dbReference type="NCBIfam" id="NF033516">
    <property type="entry name" value="transpos_IS3"/>
    <property type="match status" value="1"/>
</dbReference>
<dbReference type="GO" id="GO:0003676">
    <property type="term" value="F:nucleic acid binding"/>
    <property type="evidence" value="ECO:0007669"/>
    <property type="project" value="InterPro"/>
</dbReference>
<dbReference type="PROSITE" id="PS50994">
    <property type="entry name" value="INTEGRASE"/>
    <property type="match status" value="1"/>
</dbReference>
<dbReference type="Proteomes" id="UP000515472">
    <property type="component" value="Chromosome"/>
</dbReference>
<protein>
    <submittedName>
        <fullName evidence="2">Mobile element protein</fullName>
    </submittedName>
</protein>
<dbReference type="InterPro" id="IPR012337">
    <property type="entry name" value="RNaseH-like_sf"/>
</dbReference>
<keyword evidence="3" id="KW-1185">Reference proteome</keyword>
<reference evidence="2 3" key="1">
    <citation type="submission" date="2020-06" db="EMBL/GenBank/DDBJ databases">
        <title>Interaction of electrochemicaly active bacteria, Geobacter bremensis R4 on different carbon anode.</title>
        <authorList>
            <person name="Meng L."/>
            <person name="Yoshida N."/>
        </authorList>
    </citation>
    <scope>NUCLEOTIDE SEQUENCE [LARGE SCALE GENOMIC DNA]</scope>
    <source>
        <strain evidence="2 3">R4</strain>
    </source>
</reference>
<dbReference type="InterPro" id="IPR001584">
    <property type="entry name" value="Integrase_cat-core"/>
</dbReference>
<proteinExistence type="predicted"/>